<dbReference type="AlphaFoldDB" id="A0A2A6LN67"/>
<dbReference type="CDD" id="cd00009">
    <property type="entry name" value="AAA"/>
    <property type="match status" value="1"/>
</dbReference>
<dbReference type="PIRSF" id="PIRSF003073">
    <property type="entry name" value="DNAC_TnpB_IstB"/>
    <property type="match status" value="1"/>
</dbReference>
<gene>
    <name evidence="5" type="ORF">CO661_34020</name>
</gene>
<organism evidence="5 6">
    <name type="scientific">Rhizobium fredii</name>
    <name type="common">Sinorhizobium fredii</name>
    <dbReference type="NCBI Taxonomy" id="380"/>
    <lineage>
        <taxon>Bacteria</taxon>
        <taxon>Pseudomonadati</taxon>
        <taxon>Pseudomonadota</taxon>
        <taxon>Alphaproteobacteria</taxon>
        <taxon>Hyphomicrobiales</taxon>
        <taxon>Rhizobiaceae</taxon>
        <taxon>Sinorhizobium/Ensifer group</taxon>
        <taxon>Sinorhizobium</taxon>
    </lineage>
</organism>
<dbReference type="Proteomes" id="UP000220353">
    <property type="component" value="Unassembled WGS sequence"/>
</dbReference>
<dbReference type="PANTHER" id="PTHR30050:SF4">
    <property type="entry name" value="ATP-BINDING PROTEIN RV3427C IN INSERTION SEQUENCE-RELATED"/>
    <property type="match status" value="1"/>
</dbReference>
<proteinExistence type="inferred from homology"/>
<dbReference type="InterPro" id="IPR002611">
    <property type="entry name" value="IstB_ATP-bd"/>
</dbReference>
<dbReference type="RefSeq" id="WP_037427675.1">
    <property type="nucleotide sequence ID" value="NZ_NWTC01000095.1"/>
</dbReference>
<dbReference type="GO" id="GO:0005524">
    <property type="term" value="F:ATP binding"/>
    <property type="evidence" value="ECO:0007669"/>
    <property type="project" value="UniProtKB-KW"/>
</dbReference>
<evidence type="ECO:0000256" key="2">
    <source>
        <dbReference type="ARBA" id="ARBA00022741"/>
    </source>
</evidence>
<dbReference type="SUPFAM" id="SSF52540">
    <property type="entry name" value="P-loop containing nucleoside triphosphate hydrolases"/>
    <property type="match status" value="1"/>
</dbReference>
<dbReference type="GO" id="GO:0006260">
    <property type="term" value="P:DNA replication"/>
    <property type="evidence" value="ECO:0007669"/>
    <property type="project" value="TreeGrafter"/>
</dbReference>
<evidence type="ECO:0000259" key="4">
    <source>
        <dbReference type="SMART" id="SM00382"/>
    </source>
</evidence>
<comment type="caution">
    <text evidence="5">The sequence shown here is derived from an EMBL/GenBank/DDBJ whole genome shotgun (WGS) entry which is preliminary data.</text>
</comment>
<dbReference type="InterPro" id="IPR028350">
    <property type="entry name" value="DNAC/IstB-like"/>
</dbReference>
<keyword evidence="3" id="KW-0067">ATP-binding</keyword>
<dbReference type="PANTHER" id="PTHR30050">
    <property type="entry name" value="CHROMOSOMAL REPLICATION INITIATOR PROTEIN DNAA"/>
    <property type="match status" value="1"/>
</dbReference>
<dbReference type="SMART" id="SM00382">
    <property type="entry name" value="AAA"/>
    <property type="match status" value="1"/>
</dbReference>
<feature type="domain" description="AAA+ ATPase" evidence="4">
    <location>
        <begin position="98"/>
        <end position="230"/>
    </location>
</feature>
<evidence type="ECO:0000313" key="5">
    <source>
        <dbReference type="EMBL" id="PDT43133.1"/>
    </source>
</evidence>
<dbReference type="NCBIfam" id="NF038214">
    <property type="entry name" value="IS21_help_AAA"/>
    <property type="match status" value="1"/>
</dbReference>
<dbReference type="EMBL" id="NWTC01000095">
    <property type="protein sequence ID" value="PDT43133.1"/>
    <property type="molecule type" value="Genomic_DNA"/>
</dbReference>
<reference evidence="5 6" key="1">
    <citation type="submission" date="2017-09" db="EMBL/GenBank/DDBJ databases">
        <title>Comparative genomics of rhizobia isolated from Phaseolus vulgaris in China.</title>
        <authorList>
            <person name="Tong W."/>
        </authorList>
    </citation>
    <scope>NUCLEOTIDE SEQUENCE [LARGE SCALE GENOMIC DNA]</scope>
    <source>
        <strain evidence="5 6">PCH1</strain>
    </source>
</reference>
<dbReference type="InterPro" id="IPR047661">
    <property type="entry name" value="IstB"/>
</dbReference>
<comment type="similarity">
    <text evidence="1">Belongs to the IS21/IS1162 putative ATP-binding protein family.</text>
</comment>
<accession>A0A2A6LN67</accession>
<dbReference type="InterPro" id="IPR027417">
    <property type="entry name" value="P-loop_NTPase"/>
</dbReference>
<dbReference type="Gene3D" id="3.40.50.300">
    <property type="entry name" value="P-loop containing nucleotide triphosphate hydrolases"/>
    <property type="match status" value="1"/>
</dbReference>
<protein>
    <submittedName>
        <fullName evidence="5">Transposase</fullName>
    </submittedName>
</protein>
<evidence type="ECO:0000256" key="1">
    <source>
        <dbReference type="ARBA" id="ARBA00008059"/>
    </source>
</evidence>
<sequence length="253" mass="28312">MLTHPTHEQLIALGLTGMAKAFEEQRRSPDLDALSFEERIGLLVDREAAERDTKRLTTRLKFAALRQSACVEDVDLRTPRGIDRAVFARLVAGDWIDRHENLLITGATGLGKSWLACALGHKACRDNRSVLYHRVPRLFEALALARGDGRYGRLLKTLGRVQILILDDWGLSVLTAAERRDLLEILDDRHGRASTIVTSQIPVEHWHDVIGDPTLGDAILDRLVHNAHRLQLTGESMRKQNAQRSALDADSNT</sequence>
<name>A0A2A6LN67_RHIFR</name>
<keyword evidence="2" id="KW-0547">Nucleotide-binding</keyword>
<dbReference type="FunFam" id="3.40.50.300:FF:001361">
    <property type="entry name" value="AAA family ATPase"/>
    <property type="match status" value="1"/>
</dbReference>
<dbReference type="InterPro" id="IPR003593">
    <property type="entry name" value="AAA+_ATPase"/>
</dbReference>
<evidence type="ECO:0000256" key="3">
    <source>
        <dbReference type="ARBA" id="ARBA00022840"/>
    </source>
</evidence>
<dbReference type="Pfam" id="PF01695">
    <property type="entry name" value="IstB_IS21"/>
    <property type="match status" value="1"/>
</dbReference>
<evidence type="ECO:0000313" key="6">
    <source>
        <dbReference type="Proteomes" id="UP000220353"/>
    </source>
</evidence>